<dbReference type="InterPro" id="IPR001680">
    <property type="entry name" value="WD40_rpt"/>
</dbReference>
<reference evidence="12 13" key="1">
    <citation type="journal article" date="2017" name="Curr. Biol.">
        <title>Genome architecture and evolution of a unichromosomal asexual nematode.</title>
        <authorList>
            <person name="Fradin H."/>
            <person name="Zegar C."/>
            <person name="Gutwein M."/>
            <person name="Lucas J."/>
            <person name="Kovtun M."/>
            <person name="Corcoran D."/>
            <person name="Baugh L.R."/>
            <person name="Kiontke K."/>
            <person name="Gunsalus K."/>
            <person name="Fitch D.H."/>
            <person name="Piano F."/>
        </authorList>
    </citation>
    <scope>NUCLEOTIDE SEQUENCE [LARGE SCALE GENOMIC DNA]</scope>
    <source>
        <strain evidence="12">PF1309</strain>
    </source>
</reference>
<dbReference type="EMBL" id="LIAE01010633">
    <property type="protein sequence ID" value="PAV57555.1"/>
    <property type="molecule type" value="Genomic_DNA"/>
</dbReference>
<dbReference type="PRINTS" id="PR00320">
    <property type="entry name" value="GPROTEINBRPT"/>
</dbReference>
<evidence type="ECO:0000313" key="12">
    <source>
        <dbReference type="EMBL" id="PAV77015.1"/>
    </source>
</evidence>
<dbReference type="InterPro" id="IPR045184">
    <property type="entry name" value="SMU1"/>
</dbReference>
<comment type="subcellular location">
    <subcellularLocation>
        <location evidence="1">Nucleus speckle</location>
    </subcellularLocation>
</comment>
<evidence type="ECO:0000256" key="1">
    <source>
        <dbReference type="ARBA" id="ARBA00004324"/>
    </source>
</evidence>
<evidence type="ECO:0000259" key="10">
    <source>
        <dbReference type="PROSITE" id="PS50897"/>
    </source>
</evidence>
<dbReference type="Gene3D" id="2.130.10.10">
    <property type="entry name" value="YVTN repeat-like/Quinoprotein amine dehydrogenase"/>
    <property type="match status" value="1"/>
</dbReference>
<keyword evidence="5" id="KW-0508">mRNA splicing</keyword>
<dbReference type="PROSITE" id="PS50897">
    <property type="entry name" value="CTLH"/>
    <property type="match status" value="1"/>
</dbReference>
<dbReference type="InterPro" id="IPR019775">
    <property type="entry name" value="WD40_repeat_CS"/>
</dbReference>
<keyword evidence="4" id="KW-0677">Repeat</keyword>
<dbReference type="PROSITE" id="PS50896">
    <property type="entry name" value="LISH"/>
    <property type="match status" value="1"/>
</dbReference>
<evidence type="ECO:0000256" key="9">
    <source>
        <dbReference type="PROSITE-ProRule" id="PRU00221"/>
    </source>
</evidence>
<dbReference type="SUPFAM" id="SSF50978">
    <property type="entry name" value="WD40 repeat-like"/>
    <property type="match status" value="1"/>
</dbReference>
<dbReference type="InterPro" id="IPR006594">
    <property type="entry name" value="LisH"/>
</dbReference>
<name>A0A2A2KSW6_9BILA</name>
<protein>
    <recommendedName>
        <fullName evidence="8">WD40 repeat-containing protein SMU1</fullName>
    </recommendedName>
</protein>
<dbReference type="PROSITE" id="PS50294">
    <property type="entry name" value="WD_REPEATS_REGION"/>
    <property type="match status" value="3"/>
</dbReference>
<dbReference type="Proteomes" id="UP000218231">
    <property type="component" value="Unassembled WGS sequence"/>
</dbReference>
<evidence type="ECO:0000256" key="6">
    <source>
        <dbReference type="ARBA" id="ARBA00023242"/>
    </source>
</evidence>
<feature type="repeat" description="WD" evidence="9">
    <location>
        <begin position="260"/>
        <end position="301"/>
    </location>
</feature>
<dbReference type="CDD" id="cd00200">
    <property type="entry name" value="WD40"/>
    <property type="match status" value="1"/>
</dbReference>
<dbReference type="PANTHER" id="PTHR22848">
    <property type="entry name" value="WD40 REPEAT PROTEIN"/>
    <property type="match status" value="1"/>
</dbReference>
<dbReference type="InterPro" id="IPR006595">
    <property type="entry name" value="CTLH_C"/>
</dbReference>
<dbReference type="InterPro" id="IPR015943">
    <property type="entry name" value="WD40/YVTN_repeat-like_dom_sf"/>
</dbReference>
<evidence type="ECO:0000256" key="8">
    <source>
        <dbReference type="ARBA" id="ARBA00026184"/>
    </source>
</evidence>
<accession>A0A2A2KSW6</accession>
<sequence length="507" mass="57288">MTSIEIESADVVRLIEQYLKENNLMRTLNALQEETNITLNTVDSIDAFAHEIRSGHWDTVLKVIQPLKLPTKKLIDLYEEIIIELVELRELATARLIARQTDSMLYLKQTDPARYSRLETLINRPYFDAAEVYGDTNKEKRRETIAQSLSSEVNVVPPSRLLSLLAQALKWQLHQGLLPPGTQIDLFRGKAAMKEQLEERYPTQFARHIKFGTKSYPLSCVFSPDGNFLVTGSKDGFIEVWNFMNGKLRKDLKYQAQDNMMMMEDGVTSLTFSRDSEMLASGSIDGKIKIWKIETGECLRRFEKAHSGSVTAVRFSRDNSHVLSAGNDHMIRVHGLKSGKILKELRGHGSYVTDVRYTEEGHHAISCSADGTIRVWSLKSTECLTTFRVLGDVSINCLLPVPKTDNFIVCNRSNTLYVVNLQGQIVKTMTSGKRDQGEFLCAVTSPRAEWIYAIAEDSVLYAFPTLSGTLESTLPVSEKHVLGMAHHPHQNLIGTFAEDCLLKLWRD</sequence>
<dbReference type="PROSITE" id="PS50082">
    <property type="entry name" value="WD_REPEATS_2"/>
    <property type="match status" value="4"/>
</dbReference>
<feature type="domain" description="CTLH" evidence="10">
    <location>
        <begin position="41"/>
        <end position="93"/>
    </location>
</feature>
<dbReference type="InterPro" id="IPR036322">
    <property type="entry name" value="WD40_repeat_dom_sf"/>
</dbReference>
<dbReference type="GO" id="GO:0016607">
    <property type="term" value="C:nuclear speck"/>
    <property type="evidence" value="ECO:0007669"/>
    <property type="project" value="UniProtKB-SubCell"/>
</dbReference>
<dbReference type="STRING" id="2018661.A0A2A2KSW6"/>
<organism evidence="12 13">
    <name type="scientific">Diploscapter pachys</name>
    <dbReference type="NCBI Taxonomy" id="2018661"/>
    <lineage>
        <taxon>Eukaryota</taxon>
        <taxon>Metazoa</taxon>
        <taxon>Ecdysozoa</taxon>
        <taxon>Nematoda</taxon>
        <taxon>Chromadorea</taxon>
        <taxon>Rhabditida</taxon>
        <taxon>Rhabditina</taxon>
        <taxon>Rhabditomorpha</taxon>
        <taxon>Rhabditoidea</taxon>
        <taxon>Rhabditidae</taxon>
        <taxon>Diploscapter</taxon>
    </lineage>
</organism>
<keyword evidence="6" id="KW-0539">Nucleus</keyword>
<dbReference type="GO" id="GO:0000398">
    <property type="term" value="P:mRNA splicing, via spliceosome"/>
    <property type="evidence" value="ECO:0007669"/>
    <property type="project" value="InterPro"/>
</dbReference>
<proteinExistence type="inferred from homology"/>
<feature type="repeat" description="WD" evidence="9">
    <location>
        <begin position="222"/>
        <end position="251"/>
    </location>
</feature>
<keyword evidence="3" id="KW-0507">mRNA processing</keyword>
<dbReference type="PROSITE" id="PS00678">
    <property type="entry name" value="WD_REPEATS_1"/>
    <property type="match status" value="1"/>
</dbReference>
<dbReference type="OrthoDB" id="538223at2759"/>
<dbReference type="SMART" id="SM00667">
    <property type="entry name" value="LisH"/>
    <property type="match status" value="1"/>
</dbReference>
<evidence type="ECO:0000256" key="7">
    <source>
        <dbReference type="ARBA" id="ARBA00025801"/>
    </source>
</evidence>
<comment type="caution">
    <text evidence="12">The sequence shown here is derived from an EMBL/GenBank/DDBJ whole genome shotgun (WGS) entry which is preliminary data.</text>
</comment>
<evidence type="ECO:0000256" key="2">
    <source>
        <dbReference type="ARBA" id="ARBA00022574"/>
    </source>
</evidence>
<dbReference type="Pfam" id="PF00400">
    <property type="entry name" value="WD40"/>
    <property type="match status" value="4"/>
</dbReference>
<gene>
    <name evidence="11" type="ORF">WR25_02305</name>
    <name evidence="12" type="ORF">WR25_26387</name>
</gene>
<dbReference type="Pfam" id="PF17814">
    <property type="entry name" value="LisH_TPL"/>
    <property type="match status" value="1"/>
</dbReference>
<evidence type="ECO:0000256" key="4">
    <source>
        <dbReference type="ARBA" id="ARBA00022737"/>
    </source>
</evidence>
<evidence type="ECO:0000256" key="5">
    <source>
        <dbReference type="ARBA" id="ARBA00023187"/>
    </source>
</evidence>
<dbReference type="InterPro" id="IPR054532">
    <property type="entry name" value="TPL_SMU1_LisH-like"/>
</dbReference>
<dbReference type="EMBL" id="LIAE01007786">
    <property type="protein sequence ID" value="PAV77015.1"/>
    <property type="molecule type" value="Genomic_DNA"/>
</dbReference>
<evidence type="ECO:0000256" key="3">
    <source>
        <dbReference type="ARBA" id="ARBA00022664"/>
    </source>
</evidence>
<keyword evidence="2 9" id="KW-0853">WD repeat</keyword>
<feature type="repeat" description="WD" evidence="9">
    <location>
        <begin position="345"/>
        <end position="386"/>
    </location>
</feature>
<dbReference type="SMART" id="SM00668">
    <property type="entry name" value="CTLH"/>
    <property type="match status" value="1"/>
</dbReference>
<dbReference type="AlphaFoldDB" id="A0A2A2KSW6"/>
<dbReference type="InterPro" id="IPR020472">
    <property type="entry name" value="WD40_PAC1"/>
</dbReference>
<comment type="similarity">
    <text evidence="7">Belongs to the WD repeat SMU1 family.</text>
</comment>
<feature type="repeat" description="WD" evidence="9">
    <location>
        <begin position="303"/>
        <end position="344"/>
    </location>
</feature>
<dbReference type="SMART" id="SM00320">
    <property type="entry name" value="WD40"/>
    <property type="match status" value="6"/>
</dbReference>
<keyword evidence="13" id="KW-1185">Reference proteome</keyword>
<evidence type="ECO:0000313" key="11">
    <source>
        <dbReference type="EMBL" id="PAV57555.1"/>
    </source>
</evidence>
<evidence type="ECO:0000313" key="13">
    <source>
        <dbReference type="Proteomes" id="UP000218231"/>
    </source>
</evidence>
<dbReference type="FunFam" id="2.130.10.10:FF:001224">
    <property type="entry name" value="Protein CBR-SMU-1"/>
    <property type="match status" value="1"/>
</dbReference>